<keyword evidence="4" id="KW-0233">DNA recombination</keyword>
<sequence length="314" mass="36232">MNTLRHAVKEYIDLRRSLGFKLREAGNALPDFVAFMERHRAPYVTQALALAWAQQPSDVRPAQWAQRLSYVRQFARHRSATDLRTEIPAPGLLPFQPKRARPYLYSTSEICALLQAALQMPYRYERGALLPWTYHCLFGLLSVSGMRLGEARNLELQDVDLTAGILTVRGAKLGKTRLVPLHASTCEVLANYIAKRQRHWAGRPVSSYLFVSSWGNRLDSGQIHRAFYALSRQIGLRGESDSHGPRLHDMRHVFATNTLVRWYRSDQDPERRLPILSAYLGHVHVEDTQWYLSASPELMREAMRRLEQRWEDVQ</sequence>
<dbReference type="CDD" id="cd00797">
    <property type="entry name" value="INT_RitB_C_like"/>
    <property type="match status" value="1"/>
</dbReference>
<evidence type="ECO:0000313" key="6">
    <source>
        <dbReference type="EMBL" id="KLU23098.1"/>
    </source>
</evidence>
<dbReference type="PROSITE" id="PS51898">
    <property type="entry name" value="TYR_RECOMBINASE"/>
    <property type="match status" value="1"/>
</dbReference>
<dbReference type="PANTHER" id="PTHR30349:SF41">
    <property type="entry name" value="INTEGRASE_RECOMBINASE PROTEIN MJ0367-RELATED"/>
    <property type="match status" value="1"/>
</dbReference>
<dbReference type="RefSeq" id="WP_047895272.1">
    <property type="nucleotide sequence ID" value="NZ_AEJF01000163.1"/>
</dbReference>
<accession>A0A0J1FTI7</accession>
<name>A0A0J1FTI7_9BURK</name>
<dbReference type="Gene3D" id="1.10.443.10">
    <property type="entry name" value="Intergrase catalytic core"/>
    <property type="match status" value="1"/>
</dbReference>
<dbReference type="OrthoDB" id="662444at2"/>
<dbReference type="GO" id="GO:0003677">
    <property type="term" value="F:DNA binding"/>
    <property type="evidence" value="ECO:0007669"/>
    <property type="project" value="UniProtKB-KW"/>
</dbReference>
<keyword evidence="3" id="KW-0238">DNA-binding</keyword>
<gene>
    <name evidence="6" type="ORF">EOS_27135</name>
</gene>
<dbReference type="GO" id="GO:0006310">
    <property type="term" value="P:DNA recombination"/>
    <property type="evidence" value="ECO:0007669"/>
    <property type="project" value="UniProtKB-KW"/>
</dbReference>
<dbReference type="Proteomes" id="UP000035963">
    <property type="component" value="Unassembled WGS sequence"/>
</dbReference>
<evidence type="ECO:0000256" key="3">
    <source>
        <dbReference type="ARBA" id="ARBA00023125"/>
    </source>
</evidence>
<dbReference type="InterPro" id="IPR002104">
    <property type="entry name" value="Integrase_catalytic"/>
</dbReference>
<evidence type="ECO:0000313" key="7">
    <source>
        <dbReference type="Proteomes" id="UP000035963"/>
    </source>
</evidence>
<comment type="caution">
    <text evidence="6">The sequence shown here is derived from an EMBL/GenBank/DDBJ whole genome shotgun (WGS) entry which is preliminary data.</text>
</comment>
<comment type="similarity">
    <text evidence="1">Belongs to the 'phage' integrase family.</text>
</comment>
<evidence type="ECO:0000259" key="5">
    <source>
        <dbReference type="PROSITE" id="PS51898"/>
    </source>
</evidence>
<dbReference type="AlphaFoldDB" id="A0A0J1FTI7"/>
<feature type="domain" description="Tyr recombinase" evidence="5">
    <location>
        <begin position="99"/>
        <end position="304"/>
    </location>
</feature>
<dbReference type="PATRIC" id="fig|908627.4.peg.6064"/>
<dbReference type="InterPro" id="IPR011010">
    <property type="entry name" value="DNA_brk_join_enz"/>
</dbReference>
<dbReference type="PANTHER" id="PTHR30349">
    <property type="entry name" value="PHAGE INTEGRASE-RELATED"/>
    <property type="match status" value="1"/>
</dbReference>
<protein>
    <submittedName>
        <fullName evidence="6">Integrase</fullName>
    </submittedName>
</protein>
<proteinExistence type="inferred from homology"/>
<dbReference type="InterPro" id="IPR050090">
    <property type="entry name" value="Tyrosine_recombinase_XerCD"/>
</dbReference>
<dbReference type="EMBL" id="AEJF01000163">
    <property type="protein sequence ID" value="KLU23098.1"/>
    <property type="molecule type" value="Genomic_DNA"/>
</dbReference>
<dbReference type="InterPro" id="IPR013762">
    <property type="entry name" value="Integrase-like_cat_sf"/>
</dbReference>
<organism evidence="6 7">
    <name type="scientific">Caballeronia mineralivorans PML1(12)</name>
    <dbReference type="NCBI Taxonomy" id="908627"/>
    <lineage>
        <taxon>Bacteria</taxon>
        <taxon>Pseudomonadati</taxon>
        <taxon>Pseudomonadota</taxon>
        <taxon>Betaproteobacteria</taxon>
        <taxon>Burkholderiales</taxon>
        <taxon>Burkholderiaceae</taxon>
        <taxon>Caballeronia</taxon>
    </lineage>
</organism>
<evidence type="ECO:0000256" key="4">
    <source>
        <dbReference type="ARBA" id="ARBA00023172"/>
    </source>
</evidence>
<keyword evidence="7" id="KW-1185">Reference proteome</keyword>
<dbReference type="GO" id="GO:0015074">
    <property type="term" value="P:DNA integration"/>
    <property type="evidence" value="ECO:0007669"/>
    <property type="project" value="UniProtKB-KW"/>
</dbReference>
<evidence type="ECO:0000256" key="1">
    <source>
        <dbReference type="ARBA" id="ARBA00008857"/>
    </source>
</evidence>
<keyword evidence="2" id="KW-0229">DNA integration</keyword>
<evidence type="ECO:0000256" key="2">
    <source>
        <dbReference type="ARBA" id="ARBA00022908"/>
    </source>
</evidence>
<reference evidence="6 7" key="1">
    <citation type="journal article" date="2015" name="Genome Announc.">
        <title>Draft Genome Sequence of Burkholderia sp. Strain PML1(12), an Ectomycorrhizosphere-Inhabiting Bacterium with Effective Mineral-Weathering Ability.</title>
        <authorList>
            <person name="Uroz S."/>
            <person name="Oger P."/>
        </authorList>
    </citation>
    <scope>NUCLEOTIDE SEQUENCE [LARGE SCALE GENOMIC DNA]</scope>
    <source>
        <strain evidence="7">PML1(12)</strain>
    </source>
</reference>
<dbReference type="Pfam" id="PF00589">
    <property type="entry name" value="Phage_integrase"/>
    <property type="match status" value="1"/>
</dbReference>
<dbReference type="SUPFAM" id="SSF56349">
    <property type="entry name" value="DNA breaking-rejoining enzymes"/>
    <property type="match status" value="1"/>
</dbReference>